<feature type="domain" description="Glycosyltransferase 61 catalytic" evidence="1">
    <location>
        <begin position="265"/>
        <end position="434"/>
    </location>
</feature>
<evidence type="ECO:0000313" key="2">
    <source>
        <dbReference type="EMBL" id="MXG89121.1"/>
    </source>
</evidence>
<dbReference type="Pfam" id="PF04577">
    <property type="entry name" value="Glyco_transf_61"/>
    <property type="match status" value="1"/>
</dbReference>
<dbReference type="GO" id="GO:0016757">
    <property type="term" value="F:glycosyltransferase activity"/>
    <property type="evidence" value="ECO:0007669"/>
    <property type="project" value="InterPro"/>
</dbReference>
<gene>
    <name evidence="2" type="ORF">GRQ65_06110</name>
</gene>
<evidence type="ECO:0000313" key="3">
    <source>
        <dbReference type="Proteomes" id="UP000473325"/>
    </source>
</evidence>
<accession>A0A6L7EZ16</accession>
<organism evidence="2 3">
    <name type="scientific">Nocardioides flavescens</name>
    <dbReference type="NCBI Taxonomy" id="2691959"/>
    <lineage>
        <taxon>Bacteria</taxon>
        <taxon>Bacillati</taxon>
        <taxon>Actinomycetota</taxon>
        <taxon>Actinomycetes</taxon>
        <taxon>Propionibacteriales</taxon>
        <taxon>Nocardioidaceae</taxon>
        <taxon>Nocardioides</taxon>
    </lineage>
</organism>
<reference evidence="2 3" key="1">
    <citation type="submission" date="2019-12" db="EMBL/GenBank/DDBJ databases">
        <authorList>
            <person name="Kun Z."/>
        </authorList>
    </citation>
    <scope>NUCLEOTIDE SEQUENCE [LARGE SCALE GENOMIC DNA]</scope>
    <source>
        <strain evidence="2 3">YIM 123512</strain>
    </source>
</reference>
<protein>
    <submittedName>
        <fullName evidence="2">DUF563 domain-containing protein</fullName>
    </submittedName>
</protein>
<sequence length="505" mass="57099">MITPDGRLTKRMRSALGSLDDVWVVLVDAEESERELHLVLSAVGPFDAVIDFVAARSFRRFEQLFFHLDRGGVYVLPQHAGTVRKLEKLFAEQEDVALQPARRVSRQAALQLHAEWIARADGTHMFLRCNISALAVVRDHEMTNLLQENPENGTVLTSIPGQRWHVESETRTSRPLDANPMPRDYVVPDMFLRAYTDVVVMPRQVAISGHLVLPESFTTVETRRQRNVSLRNLGTDFVMKPDPLEDVPVLKGTYFHLDNLMSHHFGHLMSEQVSHMWGWAHAKAEHPELRALVFTESGRLERWQTELLTAGGPTEDEITVLRQPHRVERLVGTTPMFSRPAFVHPELRTVYDRIGTELSANSGLTDTPRRIFLSRRGSKRECVNSAEVERLVDEFGFLIICPEDFSLSDQARMVRAADVIAGYAGSQMFSIALAGGSKRVVLFCSESYPAHNEYMLSALLGHQLSVVVCDAQVKRRSGQFSREAFHSNFRFDLARDGAFARRSLS</sequence>
<dbReference type="RefSeq" id="WP_337191521.1">
    <property type="nucleotide sequence ID" value="NZ_WUEK01000003.1"/>
</dbReference>
<dbReference type="InterPro" id="IPR049625">
    <property type="entry name" value="Glyco_transf_61_cat"/>
</dbReference>
<proteinExistence type="predicted"/>
<comment type="caution">
    <text evidence="2">The sequence shown here is derived from an EMBL/GenBank/DDBJ whole genome shotgun (WGS) entry which is preliminary data.</text>
</comment>
<keyword evidence="3" id="KW-1185">Reference proteome</keyword>
<dbReference type="Proteomes" id="UP000473325">
    <property type="component" value="Unassembled WGS sequence"/>
</dbReference>
<name>A0A6L7EZ16_9ACTN</name>
<dbReference type="EMBL" id="WUEK01000003">
    <property type="protein sequence ID" value="MXG89121.1"/>
    <property type="molecule type" value="Genomic_DNA"/>
</dbReference>
<evidence type="ECO:0000259" key="1">
    <source>
        <dbReference type="Pfam" id="PF04577"/>
    </source>
</evidence>
<dbReference type="AlphaFoldDB" id="A0A6L7EZ16"/>